<feature type="region of interest" description="Disordered" evidence="1">
    <location>
        <begin position="435"/>
        <end position="553"/>
    </location>
</feature>
<feature type="compositionally biased region" description="Pro residues" evidence="1">
    <location>
        <begin position="471"/>
        <end position="480"/>
    </location>
</feature>
<evidence type="ECO:0000313" key="3">
    <source>
        <dbReference type="Proteomes" id="UP000799302"/>
    </source>
</evidence>
<protein>
    <submittedName>
        <fullName evidence="2">Uncharacterized protein</fullName>
    </submittedName>
</protein>
<feature type="compositionally biased region" description="Polar residues" evidence="1">
    <location>
        <begin position="539"/>
        <end position="548"/>
    </location>
</feature>
<reference evidence="2" key="1">
    <citation type="journal article" date="2020" name="Stud. Mycol.">
        <title>101 Dothideomycetes genomes: a test case for predicting lifestyles and emergence of pathogens.</title>
        <authorList>
            <person name="Haridas S."/>
            <person name="Albert R."/>
            <person name="Binder M."/>
            <person name="Bloem J."/>
            <person name="Labutti K."/>
            <person name="Salamov A."/>
            <person name="Andreopoulos B."/>
            <person name="Baker S."/>
            <person name="Barry K."/>
            <person name="Bills G."/>
            <person name="Bluhm B."/>
            <person name="Cannon C."/>
            <person name="Castanera R."/>
            <person name="Culley D."/>
            <person name="Daum C."/>
            <person name="Ezra D."/>
            <person name="Gonzalez J."/>
            <person name="Henrissat B."/>
            <person name="Kuo A."/>
            <person name="Liang C."/>
            <person name="Lipzen A."/>
            <person name="Lutzoni F."/>
            <person name="Magnuson J."/>
            <person name="Mondo S."/>
            <person name="Nolan M."/>
            <person name="Ohm R."/>
            <person name="Pangilinan J."/>
            <person name="Park H.-J."/>
            <person name="Ramirez L."/>
            <person name="Alfaro M."/>
            <person name="Sun H."/>
            <person name="Tritt A."/>
            <person name="Yoshinaga Y."/>
            <person name="Zwiers L.-H."/>
            <person name="Turgeon B."/>
            <person name="Goodwin S."/>
            <person name="Spatafora J."/>
            <person name="Crous P."/>
            <person name="Grigoriev I."/>
        </authorList>
    </citation>
    <scope>NUCLEOTIDE SEQUENCE</scope>
    <source>
        <strain evidence="2">CBS 115976</strain>
    </source>
</reference>
<sequence length="715" mass="79447">MLSTDLNVGSAAASVVAAFHSSANIMREIHEKHQKRQQSIEILTRDKLVRDALQKAAEEVAQAFTLGSQEMGQWFGAGDDEAKEKLIEISGLVRSEVLRSLKVAKDYDNAVLDMDRMLEDVVIYKRDTIKTIQGLRARSEPMPSYVSTRPDSITLPMRSTLRESTTSSRPSTSSGNSNNHQFAVKDIQEEDVPLQLAPEPVLTKSSFGSRLFKNRHFSIIGKKSDAERSPHSSLGSDTTRSGYDAGQTLIEEEEFPISPSTTAFSNRSSQPFSHVLPGYAPVPKVDQGNQQSEASLAWINNQANSRASDASDFSDKIFVPPGHYQGNNQGNHYQSPPIDFGQQMSQQQMYPPMFQQMHRQIPPQMPQQYYSPASPQQATYPYSPTSPTSTYSRDGFQNMQQQNMYPYHAYSSPALVPAALATSPPANIPVMPQHMFQQQQQFQPQSTAWYSPDRPSPPSPAIQYQQNPMTNPIPYPPPSPSLRFNSPTPLQQQPLPASPMSQPPTTAPLQPTFSIRTRSSRSSGQTSNGSLHPPFFGTSIVSRPSTPEITGRPEKSNNYWGFCKGSWTTREEPTKGFSIARIPQGMYGTSVTWQCKQCSFSGVCVGSKKPYAFDPRVQVDPETHVRYKWMFLAKSHVKKWGGKWSNDSYGCVFCVDLGRKTGTFGDVKSLMAHISGEHTHVKEDVARKNKLIVGPVGEGQDWDINIPVEIQEVDG</sequence>
<organism evidence="2 3">
    <name type="scientific">Microthyrium microscopicum</name>
    <dbReference type="NCBI Taxonomy" id="703497"/>
    <lineage>
        <taxon>Eukaryota</taxon>
        <taxon>Fungi</taxon>
        <taxon>Dikarya</taxon>
        <taxon>Ascomycota</taxon>
        <taxon>Pezizomycotina</taxon>
        <taxon>Dothideomycetes</taxon>
        <taxon>Dothideomycetes incertae sedis</taxon>
        <taxon>Microthyriales</taxon>
        <taxon>Microthyriaceae</taxon>
        <taxon>Microthyrium</taxon>
    </lineage>
</organism>
<feature type="compositionally biased region" description="Polar residues" evidence="1">
    <location>
        <begin position="231"/>
        <end position="241"/>
    </location>
</feature>
<dbReference type="AlphaFoldDB" id="A0A6A6U3W3"/>
<evidence type="ECO:0000313" key="2">
    <source>
        <dbReference type="EMBL" id="KAF2665818.1"/>
    </source>
</evidence>
<name>A0A6A6U3W3_9PEZI</name>
<dbReference type="EMBL" id="MU004240">
    <property type="protein sequence ID" value="KAF2665818.1"/>
    <property type="molecule type" value="Genomic_DNA"/>
</dbReference>
<feature type="compositionally biased region" description="Low complexity" evidence="1">
    <location>
        <begin position="512"/>
        <end position="530"/>
    </location>
</feature>
<accession>A0A6A6U3W3</accession>
<feature type="compositionally biased region" description="Low complexity" evidence="1">
    <location>
        <begin position="366"/>
        <end position="392"/>
    </location>
</feature>
<dbReference type="Proteomes" id="UP000799302">
    <property type="component" value="Unassembled WGS sequence"/>
</dbReference>
<gene>
    <name evidence="2" type="ORF">BT63DRAFT_459395</name>
</gene>
<feature type="compositionally biased region" description="Low complexity" evidence="1">
    <location>
        <begin position="435"/>
        <end position="445"/>
    </location>
</feature>
<feature type="region of interest" description="Disordered" evidence="1">
    <location>
        <begin position="223"/>
        <end position="242"/>
    </location>
</feature>
<feature type="region of interest" description="Disordered" evidence="1">
    <location>
        <begin position="365"/>
        <end position="392"/>
    </location>
</feature>
<feature type="compositionally biased region" description="Polar residues" evidence="1">
    <location>
        <begin position="482"/>
        <end position="500"/>
    </location>
</feature>
<feature type="compositionally biased region" description="Low complexity" evidence="1">
    <location>
        <begin position="158"/>
        <end position="179"/>
    </location>
</feature>
<proteinExistence type="predicted"/>
<keyword evidence="3" id="KW-1185">Reference proteome</keyword>
<dbReference type="OrthoDB" id="25896at2759"/>
<feature type="region of interest" description="Disordered" evidence="1">
    <location>
        <begin position="141"/>
        <end position="179"/>
    </location>
</feature>
<evidence type="ECO:0000256" key="1">
    <source>
        <dbReference type="SAM" id="MobiDB-lite"/>
    </source>
</evidence>